<feature type="non-terminal residue" evidence="1">
    <location>
        <position position="364"/>
    </location>
</feature>
<accession>A0A382NQG7</accession>
<feature type="non-terminal residue" evidence="1">
    <location>
        <position position="1"/>
    </location>
</feature>
<organism evidence="1">
    <name type="scientific">marine metagenome</name>
    <dbReference type="NCBI Taxonomy" id="408172"/>
    <lineage>
        <taxon>unclassified sequences</taxon>
        <taxon>metagenomes</taxon>
        <taxon>ecological metagenomes</taxon>
    </lineage>
</organism>
<proteinExistence type="predicted"/>
<reference evidence="1" key="1">
    <citation type="submission" date="2018-05" db="EMBL/GenBank/DDBJ databases">
        <authorList>
            <person name="Lanie J.A."/>
            <person name="Ng W.-L."/>
            <person name="Kazmierczak K.M."/>
            <person name="Andrzejewski T.M."/>
            <person name="Davidsen T.M."/>
            <person name="Wayne K.J."/>
            <person name="Tettelin H."/>
            <person name="Glass J.I."/>
            <person name="Rusch D."/>
            <person name="Podicherti R."/>
            <person name="Tsui H.-C.T."/>
            <person name="Winkler M.E."/>
        </authorList>
    </citation>
    <scope>NUCLEOTIDE SEQUENCE</scope>
</reference>
<dbReference type="EMBL" id="UINC01102085">
    <property type="protein sequence ID" value="SVC63424.1"/>
    <property type="molecule type" value="Genomic_DNA"/>
</dbReference>
<protein>
    <submittedName>
        <fullName evidence="1">Uncharacterized protein</fullName>
    </submittedName>
</protein>
<evidence type="ECO:0000313" key="1">
    <source>
        <dbReference type="EMBL" id="SVC63424.1"/>
    </source>
</evidence>
<sequence length="364" mass="38041">TENCSTYATVPSVAENGTWTGTPGFTHPDDANAYSMGWGISLSSVFAQFGPADLVNGQYGVDYGVGTDMENWGMVTIDYEDADHTLPTDLEIYWEAHDGTSSGLGVDSLGFLNGFTGIPVAPGDTVTISNMEAYLAYVHPDTMLWYMLGWTGGGDGPLTQPMLGGSGHTIDPTNPDSYTIDPLTGDTLPAGTVAANHGYIFDPVGGDGLPFNGDEPLAATGFFFTYNFMEAAGIFPAVLNAHLAAGAGLEDALAAASDSVAFIYVDAETAAAIGASVASSLYADYVACLGTGASADVCAAVLEAGPTMTLIGVQQACDYDCGVDDSGWDYDPEYETGRLVFEVDNSCIPDNTTQRVNTFWTYDG</sequence>
<name>A0A382NQG7_9ZZZZ</name>
<gene>
    <name evidence="1" type="ORF">METZ01_LOCUS316278</name>
</gene>
<dbReference type="AlphaFoldDB" id="A0A382NQG7"/>